<dbReference type="Gene3D" id="1.20.1280.50">
    <property type="match status" value="1"/>
</dbReference>
<dbReference type="EMBL" id="CACTIH010009119">
    <property type="protein sequence ID" value="CAA3024874.1"/>
    <property type="molecule type" value="Genomic_DNA"/>
</dbReference>
<dbReference type="OrthoDB" id="591557at2759"/>
<dbReference type="Gramene" id="OE9A031115T1">
    <property type="protein sequence ID" value="OE9A031115C1"/>
    <property type="gene ID" value="OE9A031115"/>
</dbReference>
<keyword evidence="3" id="KW-1185">Reference proteome</keyword>
<dbReference type="SUPFAM" id="SSF81383">
    <property type="entry name" value="F-box domain"/>
    <property type="match status" value="1"/>
</dbReference>
<dbReference type="AlphaFoldDB" id="A0A8S0V365"/>
<evidence type="ECO:0000313" key="3">
    <source>
        <dbReference type="Proteomes" id="UP000594638"/>
    </source>
</evidence>
<dbReference type="PANTHER" id="PTHR31672:SF13">
    <property type="entry name" value="F-BOX PROTEIN CPR30-LIKE"/>
    <property type="match status" value="1"/>
</dbReference>
<dbReference type="PROSITE" id="PS50181">
    <property type="entry name" value="FBOX"/>
    <property type="match status" value="1"/>
</dbReference>
<dbReference type="NCBIfam" id="TIGR01640">
    <property type="entry name" value="F_box_assoc_1"/>
    <property type="match status" value="1"/>
</dbReference>
<evidence type="ECO:0000313" key="2">
    <source>
        <dbReference type="EMBL" id="CAA3024874.1"/>
    </source>
</evidence>
<comment type="caution">
    <text evidence="2">The sequence shown here is derived from an EMBL/GenBank/DDBJ whole genome shotgun (WGS) entry which is preliminary data.</text>
</comment>
<gene>
    <name evidence="2" type="ORF">OLEA9_A031115</name>
</gene>
<dbReference type="Gramene" id="OE9A031115T2">
    <property type="protein sequence ID" value="OE9A031115C2"/>
    <property type="gene ID" value="OE9A031115"/>
</dbReference>
<dbReference type="Proteomes" id="UP000594638">
    <property type="component" value="Unassembled WGS sequence"/>
</dbReference>
<name>A0A8S0V365_OLEEU</name>
<dbReference type="InterPro" id="IPR013187">
    <property type="entry name" value="F-box-assoc_dom_typ3"/>
</dbReference>
<proteinExistence type="predicted"/>
<accession>A0A8S0V365</accession>
<dbReference type="Pfam" id="PF08268">
    <property type="entry name" value="FBA_3"/>
    <property type="match status" value="1"/>
</dbReference>
<reference evidence="2 3" key="1">
    <citation type="submission" date="2019-12" db="EMBL/GenBank/DDBJ databases">
        <authorList>
            <person name="Alioto T."/>
            <person name="Alioto T."/>
            <person name="Gomez Garrido J."/>
        </authorList>
    </citation>
    <scope>NUCLEOTIDE SEQUENCE [LARGE SCALE GENOMIC DNA]</scope>
</reference>
<feature type="domain" description="F-box" evidence="1">
    <location>
        <begin position="28"/>
        <end position="74"/>
    </location>
</feature>
<evidence type="ECO:0000259" key="1">
    <source>
        <dbReference type="PROSITE" id="PS50181"/>
    </source>
</evidence>
<organism evidence="2 3">
    <name type="scientific">Olea europaea subsp. europaea</name>
    <dbReference type="NCBI Taxonomy" id="158383"/>
    <lineage>
        <taxon>Eukaryota</taxon>
        <taxon>Viridiplantae</taxon>
        <taxon>Streptophyta</taxon>
        <taxon>Embryophyta</taxon>
        <taxon>Tracheophyta</taxon>
        <taxon>Spermatophyta</taxon>
        <taxon>Magnoliopsida</taxon>
        <taxon>eudicotyledons</taxon>
        <taxon>Gunneridae</taxon>
        <taxon>Pentapetalae</taxon>
        <taxon>asterids</taxon>
        <taxon>lamiids</taxon>
        <taxon>Lamiales</taxon>
        <taxon>Oleaceae</taxon>
        <taxon>Oleeae</taxon>
        <taxon>Olea</taxon>
    </lineage>
</organism>
<dbReference type="PANTHER" id="PTHR31672">
    <property type="entry name" value="BNACNNG10540D PROTEIN"/>
    <property type="match status" value="1"/>
</dbReference>
<protein>
    <submittedName>
        <fullName evidence="2">F-box kelch-repeat At3g23880-like</fullName>
    </submittedName>
</protein>
<dbReference type="CDD" id="cd22157">
    <property type="entry name" value="F-box_AtFBW1-like"/>
    <property type="match status" value="1"/>
</dbReference>
<dbReference type="InterPro" id="IPR017451">
    <property type="entry name" value="F-box-assoc_interact_dom"/>
</dbReference>
<dbReference type="InterPro" id="IPR001810">
    <property type="entry name" value="F-box_dom"/>
</dbReference>
<dbReference type="InterPro" id="IPR050796">
    <property type="entry name" value="SCF_F-box_component"/>
</dbReference>
<dbReference type="SMART" id="SM00256">
    <property type="entry name" value="FBOX"/>
    <property type="match status" value="1"/>
</dbReference>
<dbReference type="InterPro" id="IPR036047">
    <property type="entry name" value="F-box-like_dom_sf"/>
</dbReference>
<sequence length="394" mass="44878">MEKFQLEISRNSSYPTILQQPKEIGNFSQKPPHLPSEIVTEILSRLPVKSLLKFKCVSKAWLSLISCPEFIKTHLKIASNDPNFSRHRIMFTISEPRFNLKTCSLRSFLYEPSTDAVKIGYPGRNPRTFVRVVGSCNGLICIAITENNFILWNPSVRKYKKLPNVNVAIKPRPCVQYGFGFDEANEDYKVVGIFGRYENLGRYKTVVKVYSLKNNSWRRIEDFKGGAPRDDMGKFANGKLHWFASPWVVHTSSRWDIVSLDLGSEIYGTVEQPNYGEGDFFAVILGVLGGCICVLCNYQLTRADVWVLKDYGVQESWTKVFSIPYIDEPEKYVSSRPLCILLNGEVLWALGSSFVVYNPKENSFRFPNISKLNDFLEVNTYIESLVLPAADSGR</sequence>
<dbReference type="Pfam" id="PF00646">
    <property type="entry name" value="F-box"/>
    <property type="match status" value="1"/>
</dbReference>